<gene>
    <name evidence="1" type="ORF">METZ01_LOCUS197118</name>
</gene>
<name>A0A382E2B3_9ZZZZ</name>
<organism evidence="1">
    <name type="scientific">marine metagenome</name>
    <dbReference type="NCBI Taxonomy" id="408172"/>
    <lineage>
        <taxon>unclassified sequences</taxon>
        <taxon>metagenomes</taxon>
        <taxon>ecological metagenomes</taxon>
    </lineage>
</organism>
<dbReference type="EMBL" id="UINC01042094">
    <property type="protein sequence ID" value="SVB44264.1"/>
    <property type="molecule type" value="Genomic_DNA"/>
</dbReference>
<accession>A0A382E2B3</accession>
<proteinExistence type="predicted"/>
<protein>
    <submittedName>
        <fullName evidence="1">Uncharacterized protein</fullName>
    </submittedName>
</protein>
<reference evidence="1" key="1">
    <citation type="submission" date="2018-05" db="EMBL/GenBank/DDBJ databases">
        <authorList>
            <person name="Lanie J.A."/>
            <person name="Ng W.-L."/>
            <person name="Kazmierczak K.M."/>
            <person name="Andrzejewski T.M."/>
            <person name="Davidsen T.M."/>
            <person name="Wayne K.J."/>
            <person name="Tettelin H."/>
            <person name="Glass J.I."/>
            <person name="Rusch D."/>
            <person name="Podicherti R."/>
            <person name="Tsui H.-C.T."/>
            <person name="Winkler M.E."/>
        </authorList>
    </citation>
    <scope>NUCLEOTIDE SEQUENCE</scope>
</reference>
<sequence>MNTIRVSVYPLKYFFQHFFNFIETLVGVLLNGGIEPFDFFKVSCLN</sequence>
<evidence type="ECO:0000313" key="1">
    <source>
        <dbReference type="EMBL" id="SVB44264.1"/>
    </source>
</evidence>
<dbReference type="AlphaFoldDB" id="A0A382E2B3"/>